<organism evidence="3 4">
    <name type="scientific">Candidatus Coproplasma excrementigallinarum</name>
    <dbReference type="NCBI Taxonomy" id="2840747"/>
    <lineage>
        <taxon>Bacteria</taxon>
        <taxon>Bacillati</taxon>
        <taxon>Bacillota</taxon>
        <taxon>Clostridia</taxon>
        <taxon>Eubacteriales</taxon>
        <taxon>Candidatus Coproplasma</taxon>
    </lineage>
</organism>
<accession>A0A9D1SI47</accession>
<dbReference type="Proteomes" id="UP000824110">
    <property type="component" value="Unassembled WGS sequence"/>
</dbReference>
<evidence type="ECO:0000256" key="2">
    <source>
        <dbReference type="SAM" id="Phobius"/>
    </source>
</evidence>
<dbReference type="Pfam" id="PF06541">
    <property type="entry name" value="ABC_trans_CmpB"/>
    <property type="match status" value="1"/>
</dbReference>
<feature type="transmembrane region" description="Helical" evidence="2">
    <location>
        <begin position="116"/>
        <end position="140"/>
    </location>
</feature>
<dbReference type="InterPro" id="IPR010540">
    <property type="entry name" value="CmpB_TMEM229"/>
</dbReference>
<keyword evidence="2" id="KW-0472">Membrane</keyword>
<evidence type="ECO:0000313" key="3">
    <source>
        <dbReference type="EMBL" id="HIU61041.1"/>
    </source>
</evidence>
<feature type="transmembrane region" description="Helical" evidence="2">
    <location>
        <begin position="74"/>
        <end position="96"/>
    </location>
</feature>
<reference evidence="3" key="1">
    <citation type="submission" date="2020-10" db="EMBL/GenBank/DDBJ databases">
        <authorList>
            <person name="Gilroy R."/>
        </authorList>
    </citation>
    <scope>NUCLEOTIDE SEQUENCE</scope>
    <source>
        <strain evidence="3">CHK195-12923</strain>
    </source>
</reference>
<proteinExistence type="predicted"/>
<keyword evidence="2" id="KW-1133">Transmembrane helix</keyword>
<protein>
    <submittedName>
        <fullName evidence="3">ABC transporter permease</fullName>
    </submittedName>
</protein>
<dbReference type="AlphaFoldDB" id="A0A9D1SI47"/>
<keyword evidence="2" id="KW-0812">Transmembrane</keyword>
<dbReference type="EMBL" id="DVNE01000001">
    <property type="protein sequence ID" value="HIU61041.1"/>
    <property type="molecule type" value="Genomic_DNA"/>
</dbReference>
<name>A0A9D1SI47_9FIRM</name>
<evidence type="ECO:0000256" key="1">
    <source>
        <dbReference type="SAM" id="MobiDB-lite"/>
    </source>
</evidence>
<feature type="transmembrane region" description="Helical" evidence="2">
    <location>
        <begin position="38"/>
        <end position="62"/>
    </location>
</feature>
<reference evidence="3" key="2">
    <citation type="journal article" date="2021" name="PeerJ">
        <title>Extensive microbial diversity within the chicken gut microbiome revealed by metagenomics and culture.</title>
        <authorList>
            <person name="Gilroy R."/>
            <person name="Ravi A."/>
            <person name="Getino M."/>
            <person name="Pursley I."/>
            <person name="Horton D.L."/>
            <person name="Alikhan N.F."/>
            <person name="Baker D."/>
            <person name="Gharbi K."/>
            <person name="Hall N."/>
            <person name="Watson M."/>
            <person name="Adriaenssens E.M."/>
            <person name="Foster-Nyarko E."/>
            <person name="Jarju S."/>
            <person name="Secka A."/>
            <person name="Antonio M."/>
            <person name="Oren A."/>
            <person name="Chaudhuri R.R."/>
            <person name="La Ragione R."/>
            <person name="Hildebrand F."/>
            <person name="Pallen M.J."/>
        </authorList>
    </citation>
    <scope>NUCLEOTIDE SEQUENCE</scope>
    <source>
        <strain evidence="3">CHK195-12923</strain>
    </source>
</reference>
<evidence type="ECO:0000313" key="4">
    <source>
        <dbReference type="Proteomes" id="UP000824110"/>
    </source>
</evidence>
<feature type="compositionally biased region" description="Basic and acidic residues" evidence="1">
    <location>
        <begin position="274"/>
        <end position="284"/>
    </location>
</feature>
<feature type="region of interest" description="Disordered" evidence="1">
    <location>
        <begin position="246"/>
        <end position="299"/>
    </location>
</feature>
<comment type="caution">
    <text evidence="3">The sequence shown here is derived from an EMBL/GenBank/DDBJ whole genome shotgun (WGS) entry which is preliminary data.</text>
</comment>
<gene>
    <name evidence="3" type="ORF">IAB69_00100</name>
</gene>
<feature type="transmembrane region" description="Helical" evidence="2">
    <location>
        <begin position="6"/>
        <end position="26"/>
    </location>
</feature>
<feature type="transmembrane region" description="Helical" evidence="2">
    <location>
        <begin position="146"/>
        <end position="169"/>
    </location>
</feature>
<feature type="compositionally biased region" description="Basic and acidic residues" evidence="1">
    <location>
        <begin position="246"/>
        <end position="261"/>
    </location>
</feature>
<sequence>MAQILLELAFLFFVGSCLGWCLEVLFRRFFSAKKWINPGFLTGPYLPLYGFGLTFMYGVSYIPVHTGAAWADKLILILIAGVMLTALEYVAGIIFIKGMKIKLWDYSSRPGNIQGIICPLFSFFWTAAAAIYILFIHRFITGWVGWFVNHMGFAFFVGLFFGVFIVDLAHSLNLSVKIRKFAKENHIVISFEKLKESIKDGIENAKVKAADRHKKMKASFLFAFKSVRPLQELLTEYWTLRQKNSVRKDSGDDKGCGKDKVAVNSQIESGCGENDGKKSPRDENGGEEPDLQSGRAEEK</sequence>